<feature type="transmembrane region" description="Helical" evidence="5">
    <location>
        <begin position="149"/>
        <end position="168"/>
    </location>
</feature>
<evidence type="ECO:0000313" key="7">
    <source>
        <dbReference type="EMBL" id="MFC3126512.1"/>
    </source>
</evidence>
<dbReference type="SUPFAM" id="SSF103481">
    <property type="entry name" value="Multidrug resistance efflux transporter EmrE"/>
    <property type="match status" value="2"/>
</dbReference>
<feature type="transmembrane region" description="Helical" evidence="5">
    <location>
        <begin position="269"/>
        <end position="286"/>
    </location>
</feature>
<dbReference type="InterPro" id="IPR050638">
    <property type="entry name" value="AA-Vitamin_Transporters"/>
</dbReference>
<dbReference type="Proteomes" id="UP001595593">
    <property type="component" value="Unassembled WGS sequence"/>
</dbReference>
<organism evidence="7 8">
    <name type="scientific">Teichococcus globiformis</name>
    <dbReference type="NCBI Taxonomy" id="2307229"/>
    <lineage>
        <taxon>Bacteria</taxon>
        <taxon>Pseudomonadati</taxon>
        <taxon>Pseudomonadota</taxon>
        <taxon>Alphaproteobacteria</taxon>
        <taxon>Acetobacterales</taxon>
        <taxon>Roseomonadaceae</taxon>
        <taxon>Roseomonas</taxon>
    </lineage>
</organism>
<dbReference type="InterPro" id="IPR037185">
    <property type="entry name" value="EmrE-like"/>
</dbReference>
<dbReference type="PANTHER" id="PTHR32322">
    <property type="entry name" value="INNER MEMBRANE TRANSPORTER"/>
    <property type="match status" value="1"/>
</dbReference>
<reference evidence="8" key="1">
    <citation type="journal article" date="2019" name="Int. J. Syst. Evol. Microbiol.">
        <title>The Global Catalogue of Microorganisms (GCM) 10K type strain sequencing project: providing services to taxonomists for standard genome sequencing and annotation.</title>
        <authorList>
            <consortium name="The Broad Institute Genomics Platform"/>
            <consortium name="The Broad Institute Genome Sequencing Center for Infectious Disease"/>
            <person name="Wu L."/>
            <person name="Ma J."/>
        </authorList>
    </citation>
    <scope>NUCLEOTIDE SEQUENCE [LARGE SCALE GENOMIC DNA]</scope>
    <source>
        <strain evidence="8">KCTC 52094</strain>
    </source>
</reference>
<feature type="transmembrane region" description="Helical" evidence="5">
    <location>
        <begin position="245"/>
        <end position="263"/>
    </location>
</feature>
<feature type="transmembrane region" description="Helical" evidence="5">
    <location>
        <begin position="33"/>
        <end position="52"/>
    </location>
</feature>
<evidence type="ECO:0000256" key="5">
    <source>
        <dbReference type="SAM" id="Phobius"/>
    </source>
</evidence>
<keyword evidence="4 5" id="KW-0472">Membrane</keyword>
<protein>
    <submittedName>
        <fullName evidence="7">DMT family transporter</fullName>
    </submittedName>
</protein>
<feature type="transmembrane region" description="Helical" evidence="5">
    <location>
        <begin position="213"/>
        <end position="233"/>
    </location>
</feature>
<evidence type="ECO:0000256" key="1">
    <source>
        <dbReference type="ARBA" id="ARBA00004141"/>
    </source>
</evidence>
<keyword evidence="8" id="KW-1185">Reference proteome</keyword>
<dbReference type="PANTHER" id="PTHR32322:SF9">
    <property type="entry name" value="AMINO-ACID METABOLITE EFFLUX PUMP-RELATED"/>
    <property type="match status" value="1"/>
</dbReference>
<feature type="transmembrane region" description="Helical" evidence="5">
    <location>
        <begin position="180"/>
        <end position="201"/>
    </location>
</feature>
<dbReference type="InterPro" id="IPR000620">
    <property type="entry name" value="EamA_dom"/>
</dbReference>
<evidence type="ECO:0000313" key="8">
    <source>
        <dbReference type="Proteomes" id="UP001595593"/>
    </source>
</evidence>
<evidence type="ECO:0000256" key="3">
    <source>
        <dbReference type="ARBA" id="ARBA00022989"/>
    </source>
</evidence>
<evidence type="ECO:0000256" key="4">
    <source>
        <dbReference type="ARBA" id="ARBA00023136"/>
    </source>
</evidence>
<dbReference type="Pfam" id="PF00892">
    <property type="entry name" value="EamA"/>
    <property type="match status" value="2"/>
</dbReference>
<feature type="transmembrane region" description="Helical" evidence="5">
    <location>
        <begin position="124"/>
        <end position="143"/>
    </location>
</feature>
<dbReference type="EMBL" id="JBHRTN010000018">
    <property type="protein sequence ID" value="MFC3126512.1"/>
    <property type="molecule type" value="Genomic_DNA"/>
</dbReference>
<proteinExistence type="predicted"/>
<gene>
    <name evidence="7" type="ORF">ACFOD4_15720</name>
</gene>
<keyword evidence="3 5" id="KW-1133">Transmembrane helix</keyword>
<feature type="transmembrane region" description="Helical" evidence="5">
    <location>
        <begin position="64"/>
        <end position="86"/>
    </location>
</feature>
<feature type="transmembrane region" description="Helical" evidence="5">
    <location>
        <begin position="92"/>
        <end position="112"/>
    </location>
</feature>
<evidence type="ECO:0000256" key="2">
    <source>
        <dbReference type="ARBA" id="ARBA00022692"/>
    </source>
</evidence>
<dbReference type="RefSeq" id="WP_379597890.1">
    <property type="nucleotide sequence ID" value="NZ_JBHRTN010000018.1"/>
</dbReference>
<name>A0ABV7G1D9_9PROT</name>
<keyword evidence="2 5" id="KW-0812">Transmembrane</keyword>
<sequence>MTARLWGLMLLLSLAWGCSFLFMHLSLEAWPPLTVVLSRVVLASLLLWLLVAAERRRLPLTRPVLVACLGMGLLNNVIPFTLLMWGQTMIPSGLASVVNAVTPVFTAVVAHLATADEKLTGPRLAGVLTGLLGVGVLAGPAAFSGGVEFHGILLGLGACASYALAAVWGRRFRRLSVAPVAAAAGQTSASTLMVLPLVLVFDATSMLPWPAPQALVAILGLGLVSTGIAYALFFRILDAGGATASALVTQIAPVSAILLGAAILGEALLPRHFLGMALIASGFALLDERVLRSLRRP</sequence>
<feature type="domain" description="EamA" evidence="6">
    <location>
        <begin position="8"/>
        <end position="137"/>
    </location>
</feature>
<comment type="caution">
    <text evidence="7">The sequence shown here is derived from an EMBL/GenBank/DDBJ whole genome shotgun (WGS) entry which is preliminary data.</text>
</comment>
<evidence type="ECO:0000259" key="6">
    <source>
        <dbReference type="Pfam" id="PF00892"/>
    </source>
</evidence>
<feature type="domain" description="EamA" evidence="6">
    <location>
        <begin position="151"/>
        <end position="285"/>
    </location>
</feature>
<accession>A0ABV7G1D9</accession>
<comment type="subcellular location">
    <subcellularLocation>
        <location evidence="1">Membrane</location>
        <topology evidence="1">Multi-pass membrane protein</topology>
    </subcellularLocation>
</comment>